<dbReference type="SMART" id="SM01244">
    <property type="entry name" value="IRS"/>
    <property type="match status" value="1"/>
</dbReference>
<dbReference type="Gene3D" id="2.30.29.30">
    <property type="entry name" value="Pleckstrin-homology domain (PH domain)/Phosphotyrosine-binding domain (PTB)"/>
    <property type="match status" value="2"/>
</dbReference>
<evidence type="ECO:0000256" key="1">
    <source>
        <dbReference type="SAM" id="MobiDB-lite"/>
    </source>
</evidence>
<evidence type="ECO:0000313" key="3">
    <source>
        <dbReference type="EMBL" id="GBP89279.1"/>
    </source>
</evidence>
<accession>A0A4C1ZQR5</accession>
<dbReference type="SUPFAM" id="SSF50729">
    <property type="entry name" value="PH domain-like"/>
    <property type="match status" value="1"/>
</dbReference>
<dbReference type="PANTHER" id="PTHR21636:SF2">
    <property type="entry name" value="PROTEIN DOK-7"/>
    <property type="match status" value="1"/>
</dbReference>
<dbReference type="GO" id="GO:0019901">
    <property type="term" value="F:protein kinase binding"/>
    <property type="evidence" value="ECO:0007669"/>
    <property type="project" value="InterPro"/>
</dbReference>
<name>A0A4C1ZQR5_EUMVA</name>
<keyword evidence="4" id="KW-1185">Reference proteome</keyword>
<dbReference type="PROSITE" id="PS51064">
    <property type="entry name" value="IRS_PTB"/>
    <property type="match status" value="1"/>
</dbReference>
<dbReference type="GO" id="GO:0007528">
    <property type="term" value="P:neuromuscular junction development"/>
    <property type="evidence" value="ECO:0007669"/>
    <property type="project" value="TreeGrafter"/>
</dbReference>
<comment type="caution">
    <text evidence="3">The sequence shown here is derived from an EMBL/GenBank/DDBJ whole genome shotgun (WGS) entry which is preliminary data.</text>
</comment>
<dbReference type="InterPro" id="IPR037746">
    <property type="entry name" value="Dok-7"/>
</dbReference>
<organism evidence="3 4">
    <name type="scientific">Eumeta variegata</name>
    <name type="common">Bagworm moth</name>
    <name type="synonym">Eumeta japonica</name>
    <dbReference type="NCBI Taxonomy" id="151549"/>
    <lineage>
        <taxon>Eukaryota</taxon>
        <taxon>Metazoa</taxon>
        <taxon>Ecdysozoa</taxon>
        <taxon>Arthropoda</taxon>
        <taxon>Hexapoda</taxon>
        <taxon>Insecta</taxon>
        <taxon>Pterygota</taxon>
        <taxon>Neoptera</taxon>
        <taxon>Endopterygota</taxon>
        <taxon>Lepidoptera</taxon>
        <taxon>Glossata</taxon>
        <taxon>Ditrysia</taxon>
        <taxon>Tineoidea</taxon>
        <taxon>Psychidae</taxon>
        <taxon>Oiketicinae</taxon>
        <taxon>Eumeta</taxon>
    </lineage>
</organism>
<feature type="domain" description="IRS-type PTB" evidence="2">
    <location>
        <begin position="93"/>
        <end position="197"/>
    </location>
</feature>
<feature type="compositionally biased region" description="Low complexity" evidence="1">
    <location>
        <begin position="960"/>
        <end position="969"/>
    </location>
</feature>
<dbReference type="AlphaFoldDB" id="A0A4C1ZQR5"/>
<dbReference type="InterPro" id="IPR011993">
    <property type="entry name" value="PH-like_dom_sf"/>
</dbReference>
<dbReference type="STRING" id="151549.A0A4C1ZQR5"/>
<dbReference type="InterPro" id="IPR002404">
    <property type="entry name" value="IRS_PTB"/>
</dbReference>
<feature type="compositionally biased region" description="Basic and acidic residues" evidence="1">
    <location>
        <begin position="989"/>
        <end position="998"/>
    </location>
</feature>
<feature type="region of interest" description="Disordered" evidence="1">
    <location>
        <begin position="828"/>
        <end position="854"/>
    </location>
</feature>
<protein>
    <submittedName>
        <fullName evidence="3">Protein Dok-7</fullName>
    </submittedName>
</protein>
<proteinExistence type="predicted"/>
<dbReference type="OrthoDB" id="6537982at2759"/>
<feature type="region of interest" description="Disordered" evidence="1">
    <location>
        <begin position="960"/>
        <end position="1011"/>
    </location>
</feature>
<gene>
    <name evidence="3" type="primary">dok7</name>
    <name evidence="3" type="ORF">EVAR_63804_1</name>
</gene>
<dbReference type="EMBL" id="BGZK01001988">
    <property type="protein sequence ID" value="GBP89279.1"/>
    <property type="molecule type" value="Genomic_DNA"/>
</dbReference>
<reference evidence="3 4" key="1">
    <citation type="journal article" date="2019" name="Commun. Biol.">
        <title>The bagworm genome reveals a unique fibroin gene that provides high tensile strength.</title>
        <authorList>
            <person name="Kono N."/>
            <person name="Nakamura H."/>
            <person name="Ohtoshi R."/>
            <person name="Tomita M."/>
            <person name="Numata K."/>
            <person name="Arakawa K."/>
        </authorList>
    </citation>
    <scope>NUCLEOTIDE SEQUENCE [LARGE SCALE GENOMIC DNA]</scope>
</reference>
<evidence type="ECO:0000259" key="2">
    <source>
        <dbReference type="PROSITE" id="PS51064"/>
    </source>
</evidence>
<evidence type="ECO:0000313" key="4">
    <source>
        <dbReference type="Proteomes" id="UP000299102"/>
    </source>
</evidence>
<dbReference type="Proteomes" id="UP000299102">
    <property type="component" value="Unassembled WGS sequence"/>
</dbReference>
<feature type="compositionally biased region" description="Low complexity" evidence="1">
    <location>
        <begin position="837"/>
        <end position="854"/>
    </location>
</feature>
<dbReference type="PANTHER" id="PTHR21636">
    <property type="entry name" value="PROTEIN DOK-7"/>
    <property type="match status" value="1"/>
</dbReference>
<sequence>MSEQALSIVGRIALCKSVHEILYRESRVRWPRGAGGANAAKASLALQYFLGFESGFTLDKESNTLALLCRDLIAVMAFETRERLIQWQVKLASQLGEPRQFLVLVATEQRLPAGPARLHLLGQRFALAAGTPPRLLGLWELGHLRRYGVVDGRFCFEGGALCGIHEGLHVLLADRPRDIADAFDLAARGQPTAFDRRSVSSRRSIEPGSVNGIFRADTRLSDFNIADRKVPTVDTASGLYEDNLYADDGGFLSPLWPFDEKRSIEEFGVVEARCIDAESTKTWSGSERVTLQRCAGCRAKLGTTHAFTSPVSTTPANFNPAWTMEIPSDTYLPENDLLQCLTPTLVRKKIENGCQCKEKPPKRPPKPNRVDTSTPLSTEICACNNFSKNLQNNTKIGPYENYDIPKTSYAEVKNADYYDTPKRIKESITDDLFRVTNATADSLVLEKKCGCMLKFGTKKKPLIVECDENFQSVECPCQKVTNWANNLMKIPYCRRNSLNDMTSYNTPSTKVEQSAIYATVDISRKINKQYHENLTENKLNQVLNQRLTPTNYENFCVESPKTTDNTFRNYENLEFAFSLEYYENAKDLLKKAGVTQSELNALSTNSSLDATTLRKKAKICIKCGHSQNSNIGKETHLKKNKSDEYLLMGPTNTGDEAGGLPAAAALHAGYAPMLPVSNWCQSLKHQSQKTSRVDLEKSVSNPILNVPKESNFDIGNKMQTVLNSSNDNLQKRSNSIDSGKILEDLNELDASIGSRATSSSLETLRNITVYVKTPPASREFDVNEYCPHQQSSFECPDSQNKVSNQIQTEDIKYTLHLRNKHIRNAQITRSSSVPCKSAGNRDSSSSNDSGVSTCSLKHGAQEFSEFEYPSNIGYARLYANRRQGMANIVGCVHASLPRKSRSFDPLRELVTRVQRAPMPAKSSSAEAEVPVLPPKQIKGVADTHSTSSGTSDMSDYMETLSLSSSHSSSDTPMIMRMGRPATSTLRPRSGKEYHERDPIANCARAPASRPP</sequence>